<evidence type="ECO:0000256" key="1">
    <source>
        <dbReference type="ARBA" id="ARBA00005525"/>
    </source>
</evidence>
<dbReference type="SUPFAM" id="SSF48179">
    <property type="entry name" value="6-phosphogluconate dehydrogenase C-terminal domain-like"/>
    <property type="match status" value="1"/>
</dbReference>
<dbReference type="GO" id="GO:0055129">
    <property type="term" value="P:L-proline biosynthetic process"/>
    <property type="evidence" value="ECO:0007669"/>
    <property type="project" value="UniProtKB-UniRule"/>
</dbReference>
<comment type="catalytic activity">
    <reaction evidence="4">
        <text>L-proline + NADP(+) = (S)-1-pyrroline-5-carboxylate + NADPH + 2 H(+)</text>
        <dbReference type="Rhea" id="RHEA:14109"/>
        <dbReference type="ChEBI" id="CHEBI:15378"/>
        <dbReference type="ChEBI" id="CHEBI:17388"/>
        <dbReference type="ChEBI" id="CHEBI:57783"/>
        <dbReference type="ChEBI" id="CHEBI:58349"/>
        <dbReference type="ChEBI" id="CHEBI:60039"/>
        <dbReference type="EC" id="1.5.1.2"/>
    </reaction>
</comment>
<evidence type="ECO:0000256" key="3">
    <source>
        <dbReference type="ARBA" id="ARBA00023002"/>
    </source>
</evidence>
<keyword evidence="2 4" id="KW-0521">NADP</keyword>
<feature type="domain" description="Pyrroline-5-carboxylate reductase catalytic N-terminal" evidence="6">
    <location>
        <begin position="78"/>
        <end position="166"/>
    </location>
</feature>
<accession>A0A1V0UDB3</accession>
<evidence type="ECO:0000256" key="4">
    <source>
        <dbReference type="HAMAP-Rule" id="MF_01925"/>
    </source>
</evidence>
<dbReference type="SUPFAM" id="SSF51735">
    <property type="entry name" value="NAD(P)-binding Rossmann-fold domains"/>
    <property type="match status" value="1"/>
</dbReference>
<protein>
    <recommendedName>
        <fullName evidence="4">Pyrroline-5-carboxylate reductase</fullName>
        <shortName evidence="4">P5C reductase</shortName>
        <shortName evidence="4">P5CR</shortName>
        <ecNumber evidence="4">1.5.1.2</ecNumber>
    </recommendedName>
    <alternativeName>
        <fullName evidence="4">PCA reductase</fullName>
    </alternativeName>
</protein>
<dbReference type="Gene3D" id="1.10.3730.10">
    <property type="entry name" value="ProC C-terminal domain-like"/>
    <property type="match status" value="1"/>
</dbReference>
<proteinExistence type="inferred from homology"/>
<dbReference type="HAMAP" id="MF_01925">
    <property type="entry name" value="P5C_reductase"/>
    <property type="match status" value="1"/>
</dbReference>
<evidence type="ECO:0000313" key="9">
    <source>
        <dbReference type="Proteomes" id="UP000192445"/>
    </source>
</evidence>
<evidence type="ECO:0000313" key="8">
    <source>
        <dbReference type="EMBL" id="ARF63060.1"/>
    </source>
</evidence>
<comment type="similarity">
    <text evidence="1 4">Belongs to the pyrroline-5-carboxylate reductase family.</text>
</comment>
<dbReference type="Pfam" id="PF14748">
    <property type="entry name" value="P5CR_dimer"/>
    <property type="match status" value="1"/>
</dbReference>
<dbReference type="InterPro" id="IPR028939">
    <property type="entry name" value="P5C_Rdtase_cat_N"/>
</dbReference>
<dbReference type="KEGG" id="svu:B1H20_17950"/>
<dbReference type="STRING" id="1935.B1H20_17950"/>
<dbReference type="GO" id="GO:0005737">
    <property type="term" value="C:cytoplasm"/>
    <property type="evidence" value="ECO:0007669"/>
    <property type="project" value="UniProtKB-SubCell"/>
</dbReference>
<feature type="domain" description="Pyrroline-5-carboxylate reductase dimerisation" evidence="7">
    <location>
        <begin position="229"/>
        <end position="333"/>
    </location>
</feature>
<comment type="function">
    <text evidence="4">Catalyzes the reduction of 1-pyrroline-5-carboxylate (PCA) to L-proline.</text>
</comment>
<dbReference type="Gene3D" id="3.40.50.720">
    <property type="entry name" value="NAD(P)-binding Rossmann-like Domain"/>
    <property type="match status" value="1"/>
</dbReference>
<feature type="compositionally biased region" description="Basic and acidic residues" evidence="5">
    <location>
        <begin position="33"/>
        <end position="67"/>
    </location>
</feature>
<dbReference type="AlphaFoldDB" id="A0A1V0UDB3"/>
<keyword evidence="4" id="KW-0641">Proline biosynthesis</keyword>
<name>A0A1V0UDB3_STRVN</name>
<dbReference type="UniPathway" id="UPA00098">
    <property type="reaction ID" value="UER00361"/>
</dbReference>
<gene>
    <name evidence="4" type="primary">proC</name>
    <name evidence="8" type="ORF">B1H20_17950</name>
</gene>
<dbReference type="EMBL" id="CP020570">
    <property type="protein sequence ID" value="ARF63060.1"/>
    <property type="molecule type" value="Genomic_DNA"/>
</dbReference>
<dbReference type="EC" id="1.5.1.2" evidence="4"/>
<dbReference type="InterPro" id="IPR008927">
    <property type="entry name" value="6-PGluconate_DH-like_C_sf"/>
</dbReference>
<evidence type="ECO:0000256" key="5">
    <source>
        <dbReference type="SAM" id="MobiDB-lite"/>
    </source>
</evidence>
<keyword evidence="4" id="KW-0028">Amino-acid biosynthesis</keyword>
<dbReference type="PANTHER" id="PTHR11645:SF0">
    <property type="entry name" value="PYRROLINE-5-CARBOXYLATE REDUCTASE 3"/>
    <property type="match status" value="1"/>
</dbReference>
<dbReference type="PANTHER" id="PTHR11645">
    <property type="entry name" value="PYRROLINE-5-CARBOXYLATE REDUCTASE"/>
    <property type="match status" value="1"/>
</dbReference>
<evidence type="ECO:0000256" key="2">
    <source>
        <dbReference type="ARBA" id="ARBA00022857"/>
    </source>
</evidence>
<evidence type="ECO:0000259" key="6">
    <source>
        <dbReference type="Pfam" id="PF03807"/>
    </source>
</evidence>
<keyword evidence="3 4" id="KW-0560">Oxidoreductase</keyword>
<reference evidence="8 9" key="1">
    <citation type="submission" date="2017-03" db="EMBL/GenBank/DDBJ databases">
        <title>Complete Genome Sequence of a natural compounds producer, Streptomyces violaceus S21.</title>
        <authorList>
            <person name="Zhong C."/>
            <person name="Zhao Z."/>
            <person name="Fu J."/>
            <person name="Zong G."/>
            <person name="Qin R."/>
            <person name="Cao G."/>
        </authorList>
    </citation>
    <scope>NUCLEOTIDE SEQUENCE [LARGE SCALE GENOMIC DNA]</scope>
    <source>
        <strain evidence="8 9">S21</strain>
    </source>
</reference>
<keyword evidence="4" id="KW-0963">Cytoplasm</keyword>
<sequence length="335" mass="34889">MRCAGPVDHPARPSATRRKGQLPAARGGGGPRRARDIPAVRRSRDPFRHADTQIRREREASSMESTDADRAVVERAVVVGGGHMGSVIAGRLTEELPGAGVTVVEPSPDRAAALRGNQRLRVEESYRPEPGDVVVLALPPTALDSFVSGLPADALRDATVVSIMAGVRLETLAARLGTPRVLRAMPNLAAEVGQSMTMLCPGPGAGDDDLAGAEKVLSAIGEVLVPPDESFLDAGTALVGSGPALVAYVAKGFTDYAEQAGFDAAGSLRLTCQVLRGTADLLEAGNTGPEELYGRASTPGGTTEQGIARLGEHRVQDAVRDALEKTAARSRELAD</sequence>
<dbReference type="InterPro" id="IPR000304">
    <property type="entry name" value="Pyrroline-COOH_reductase"/>
</dbReference>
<comment type="catalytic activity">
    <reaction evidence="4">
        <text>L-proline + NAD(+) = (S)-1-pyrroline-5-carboxylate + NADH + 2 H(+)</text>
        <dbReference type="Rhea" id="RHEA:14105"/>
        <dbReference type="ChEBI" id="CHEBI:15378"/>
        <dbReference type="ChEBI" id="CHEBI:17388"/>
        <dbReference type="ChEBI" id="CHEBI:57540"/>
        <dbReference type="ChEBI" id="CHEBI:57945"/>
        <dbReference type="ChEBI" id="CHEBI:60039"/>
        <dbReference type="EC" id="1.5.1.2"/>
    </reaction>
</comment>
<dbReference type="InterPro" id="IPR036291">
    <property type="entry name" value="NAD(P)-bd_dom_sf"/>
</dbReference>
<feature type="region of interest" description="Disordered" evidence="5">
    <location>
        <begin position="1"/>
        <end position="67"/>
    </location>
</feature>
<dbReference type="GO" id="GO:0004735">
    <property type="term" value="F:pyrroline-5-carboxylate reductase activity"/>
    <property type="evidence" value="ECO:0007669"/>
    <property type="project" value="UniProtKB-UniRule"/>
</dbReference>
<organism evidence="8 9">
    <name type="scientific">Streptomyces violaceoruber</name>
    <dbReference type="NCBI Taxonomy" id="1935"/>
    <lineage>
        <taxon>Bacteria</taxon>
        <taxon>Bacillati</taxon>
        <taxon>Actinomycetota</taxon>
        <taxon>Actinomycetes</taxon>
        <taxon>Kitasatosporales</taxon>
        <taxon>Streptomycetaceae</taxon>
        <taxon>Streptomyces</taxon>
        <taxon>Streptomyces violaceoruber group</taxon>
    </lineage>
</organism>
<comment type="pathway">
    <text evidence="4">Amino-acid biosynthesis; L-proline biosynthesis; L-proline from L-glutamate 5-semialdehyde: step 1/1.</text>
</comment>
<dbReference type="InterPro" id="IPR029036">
    <property type="entry name" value="P5CR_dimer"/>
</dbReference>
<comment type="subcellular location">
    <subcellularLocation>
        <location evidence="4">Cytoplasm</location>
    </subcellularLocation>
</comment>
<evidence type="ECO:0000259" key="7">
    <source>
        <dbReference type="Pfam" id="PF14748"/>
    </source>
</evidence>
<dbReference type="Pfam" id="PF03807">
    <property type="entry name" value="F420_oxidored"/>
    <property type="match status" value="1"/>
</dbReference>
<dbReference type="Proteomes" id="UP000192445">
    <property type="component" value="Chromosome"/>
</dbReference>
<feature type="region of interest" description="Disordered" evidence="5">
    <location>
        <begin position="285"/>
        <end position="305"/>
    </location>
</feature>